<dbReference type="Proteomes" id="UP000585474">
    <property type="component" value="Unassembled WGS sequence"/>
</dbReference>
<protein>
    <submittedName>
        <fullName evidence="1">Ubiquitin system component Cue protein</fullName>
    </submittedName>
</protein>
<evidence type="ECO:0000313" key="2">
    <source>
        <dbReference type="Proteomes" id="UP000585474"/>
    </source>
</evidence>
<name>A0A7J0HCQ8_9ERIC</name>
<dbReference type="AlphaFoldDB" id="A0A7J0HCQ8"/>
<comment type="caution">
    <text evidence="1">The sequence shown here is derived from an EMBL/GenBank/DDBJ whole genome shotgun (WGS) entry which is preliminary data.</text>
</comment>
<dbReference type="PANTHER" id="PTHR31245">
    <property type="entry name" value="UBIQUITIN SYSTEM COMPONENT CUE PROTEIN"/>
    <property type="match status" value="1"/>
</dbReference>
<reference evidence="1 2" key="1">
    <citation type="submission" date="2019-07" db="EMBL/GenBank/DDBJ databases">
        <title>De Novo Assembly of kiwifruit Actinidia rufa.</title>
        <authorList>
            <person name="Sugita-Konishi S."/>
            <person name="Sato K."/>
            <person name="Mori E."/>
            <person name="Abe Y."/>
            <person name="Kisaki G."/>
            <person name="Hamano K."/>
            <person name="Suezawa K."/>
            <person name="Otani M."/>
            <person name="Fukuda T."/>
            <person name="Manabe T."/>
            <person name="Gomi K."/>
            <person name="Tabuchi M."/>
            <person name="Akimitsu K."/>
            <person name="Kataoka I."/>
        </authorList>
    </citation>
    <scope>NUCLEOTIDE SEQUENCE [LARGE SCALE GENOMIC DNA]</scope>
    <source>
        <strain evidence="2">cv. Fuchu</strain>
    </source>
</reference>
<evidence type="ECO:0000313" key="1">
    <source>
        <dbReference type="EMBL" id="GFZ20849.1"/>
    </source>
</evidence>
<keyword evidence="2" id="KW-1185">Reference proteome</keyword>
<gene>
    <name evidence="1" type="ORF">Acr_29g0000110</name>
</gene>
<sequence length="283" mass="31337">MSAVVCGKRSSFFEDLPQSPKVSTERTPCLVLSSEAHHRLVFISIVFFPSCRLAGPGALGVLVRGITEIKDGHAMALYRMLGMTWLGVFCLGPRGSFEVKVLVEIPRLLEKALEDCGNNLNLAIRSLNELRLGPAENLGLAATECDFTRAENMQFQASGVVITNAEVSSPEDPSAPENLPTNGADWVELFVREMTSASNMDDAKVRASRALEVLEKSICARTTSEAAQTFQQENVMLKEQVELLVHENSVLKRAVSIQHERQKEFEDRTRELHHLKQLASQCQ</sequence>
<dbReference type="PANTHER" id="PTHR31245:SF1">
    <property type="entry name" value="UBIQUITIN SYSTEM COMPONENT CUE PROTEIN"/>
    <property type="match status" value="1"/>
</dbReference>
<proteinExistence type="predicted"/>
<dbReference type="EMBL" id="BJWL01000029">
    <property type="protein sequence ID" value="GFZ20849.1"/>
    <property type="molecule type" value="Genomic_DNA"/>
</dbReference>
<accession>A0A7J0HCQ8</accession>
<dbReference type="OrthoDB" id="440455at2759"/>
<organism evidence="1 2">
    <name type="scientific">Actinidia rufa</name>
    <dbReference type="NCBI Taxonomy" id="165716"/>
    <lineage>
        <taxon>Eukaryota</taxon>
        <taxon>Viridiplantae</taxon>
        <taxon>Streptophyta</taxon>
        <taxon>Embryophyta</taxon>
        <taxon>Tracheophyta</taxon>
        <taxon>Spermatophyta</taxon>
        <taxon>Magnoliopsida</taxon>
        <taxon>eudicotyledons</taxon>
        <taxon>Gunneridae</taxon>
        <taxon>Pentapetalae</taxon>
        <taxon>asterids</taxon>
        <taxon>Ericales</taxon>
        <taxon>Actinidiaceae</taxon>
        <taxon>Actinidia</taxon>
    </lineage>
</organism>